<dbReference type="RefSeq" id="WP_245809994.1">
    <property type="nucleotide sequence ID" value="NZ_FZNQ01000023.1"/>
</dbReference>
<protein>
    <submittedName>
        <fullName evidence="3">Adenosylcobinamide-phosphate guanylyltransferase</fullName>
    </submittedName>
</protein>
<evidence type="ECO:0000259" key="2">
    <source>
        <dbReference type="Pfam" id="PF12804"/>
    </source>
</evidence>
<proteinExistence type="predicted"/>
<dbReference type="AlphaFoldDB" id="A0A238XUT5"/>
<evidence type="ECO:0000313" key="3">
    <source>
        <dbReference type="EMBL" id="SNR62308.1"/>
    </source>
</evidence>
<keyword evidence="1 3" id="KW-0808">Transferase</keyword>
<dbReference type="SUPFAM" id="SSF53448">
    <property type="entry name" value="Nucleotide-diphospho-sugar transferases"/>
    <property type="match status" value="1"/>
</dbReference>
<dbReference type="GO" id="GO:0016779">
    <property type="term" value="F:nucleotidyltransferase activity"/>
    <property type="evidence" value="ECO:0007669"/>
    <property type="project" value="UniProtKB-KW"/>
</dbReference>
<dbReference type="Pfam" id="PF12804">
    <property type="entry name" value="NTP_transf_3"/>
    <property type="match status" value="1"/>
</dbReference>
<name>A0A238XUT5_HALVU</name>
<dbReference type="PANTHER" id="PTHR19136:SF81">
    <property type="entry name" value="MOLYBDENUM COFACTOR GUANYLYLTRANSFERASE"/>
    <property type="match status" value="1"/>
</dbReference>
<evidence type="ECO:0000313" key="4">
    <source>
        <dbReference type="Proteomes" id="UP000198397"/>
    </source>
</evidence>
<evidence type="ECO:0000256" key="1">
    <source>
        <dbReference type="ARBA" id="ARBA00022679"/>
    </source>
</evidence>
<keyword evidence="4" id="KW-1185">Reference proteome</keyword>
<dbReference type="PANTHER" id="PTHR19136">
    <property type="entry name" value="MOLYBDENUM COFACTOR GUANYLYLTRANSFERASE"/>
    <property type="match status" value="1"/>
</dbReference>
<dbReference type="Gene3D" id="3.90.550.10">
    <property type="entry name" value="Spore Coat Polysaccharide Biosynthesis Protein SpsA, Chain A"/>
    <property type="match status" value="1"/>
</dbReference>
<keyword evidence="3" id="KW-0548">Nucleotidyltransferase</keyword>
<feature type="domain" description="MobA-like NTP transferase" evidence="2">
    <location>
        <begin position="24"/>
        <end position="190"/>
    </location>
</feature>
<dbReference type="InterPro" id="IPR025877">
    <property type="entry name" value="MobA-like_NTP_Trfase"/>
</dbReference>
<sequence length="241" mass="24916">MGDRLSDERGTRREDDGGGAISEAILLCGGRGSRLGGDVEKPLVEVGGVPLVDRVLAALATSRLDRVVAIPSPMTPATTRHLRERAEGRKGRVVARDDASDVVDPSSVELVVRPGDGNGYVEDLSDGLSTVDGPAVTVAADLPLLRGSDIDEVIGAATAEPIDRSSSVPSVAVCVPVGTKRALGVSIDTVTGHEGRPVAPTGLNVVADGSDRVIVRDRLSLAVNVNRPTDLAVARRLAAEE</sequence>
<gene>
    <name evidence="3" type="ORF">SAMN06264855_12321</name>
</gene>
<dbReference type="Proteomes" id="UP000198397">
    <property type="component" value="Unassembled WGS sequence"/>
</dbReference>
<organism evidence="3 4">
    <name type="scientific">Halorubrum vacuolatum</name>
    <name type="common">Natronobacterium vacuolatum</name>
    <dbReference type="NCBI Taxonomy" id="63740"/>
    <lineage>
        <taxon>Archaea</taxon>
        <taxon>Methanobacteriati</taxon>
        <taxon>Methanobacteriota</taxon>
        <taxon>Stenosarchaea group</taxon>
        <taxon>Halobacteria</taxon>
        <taxon>Halobacteriales</taxon>
        <taxon>Haloferacaceae</taxon>
        <taxon>Halorubrum</taxon>
    </lineage>
</organism>
<dbReference type="InterPro" id="IPR029044">
    <property type="entry name" value="Nucleotide-diphossugar_trans"/>
</dbReference>
<dbReference type="EMBL" id="FZNQ01000023">
    <property type="protein sequence ID" value="SNR62308.1"/>
    <property type="molecule type" value="Genomic_DNA"/>
</dbReference>
<reference evidence="3 4" key="1">
    <citation type="submission" date="2017-06" db="EMBL/GenBank/DDBJ databases">
        <authorList>
            <person name="Kim H.J."/>
            <person name="Triplett B.A."/>
        </authorList>
    </citation>
    <scope>NUCLEOTIDE SEQUENCE [LARGE SCALE GENOMIC DNA]</scope>
    <source>
        <strain evidence="3 4">DSM 8800</strain>
    </source>
</reference>
<accession>A0A238XUT5</accession>